<organism evidence="1 2">
    <name type="scientific">Aeromonas jandaei</name>
    <dbReference type="NCBI Taxonomy" id="650"/>
    <lineage>
        <taxon>Bacteria</taxon>
        <taxon>Pseudomonadati</taxon>
        <taxon>Pseudomonadota</taxon>
        <taxon>Gammaproteobacteria</taxon>
        <taxon>Aeromonadales</taxon>
        <taxon>Aeromonadaceae</taxon>
        <taxon>Aeromonas</taxon>
    </lineage>
</organism>
<proteinExistence type="predicted"/>
<dbReference type="EMBL" id="CP053881">
    <property type="protein sequence ID" value="QWL61428.1"/>
    <property type="molecule type" value="Genomic_DNA"/>
</dbReference>
<protein>
    <recommendedName>
        <fullName evidence="3">GNAT family N-acetyltransferase</fullName>
    </recommendedName>
</protein>
<name>A0ABD7EK91_AERJA</name>
<dbReference type="SUPFAM" id="SSF55729">
    <property type="entry name" value="Acyl-CoA N-acyltransferases (Nat)"/>
    <property type="match status" value="1"/>
</dbReference>
<evidence type="ECO:0000313" key="2">
    <source>
        <dbReference type="Proteomes" id="UP000679312"/>
    </source>
</evidence>
<dbReference type="InterPro" id="IPR016181">
    <property type="entry name" value="Acyl_CoA_acyltransferase"/>
</dbReference>
<dbReference type="Gene3D" id="3.40.630.30">
    <property type="match status" value="1"/>
</dbReference>
<sequence>MLWTEGERLQLGKLMMEKIIRYASEQGIGQLSCMTTPSNRGLVTLARQLGFTIDIQMEEGVVNMALSCGKGVR</sequence>
<dbReference type="AlphaFoldDB" id="A0ABD7EK91"/>
<accession>A0ABD7EK91</accession>
<gene>
    <name evidence="1" type="ORF">HQ399_03860</name>
</gene>
<evidence type="ECO:0008006" key="3">
    <source>
        <dbReference type="Google" id="ProtNLM"/>
    </source>
</evidence>
<reference evidence="1 2" key="1">
    <citation type="journal article" date="2021" name="Front. Microbiol.">
        <title>Prevalence and Genetic Analysis of Chromosomal mcr-3/7 in Aeromonas From U.S. Animal-Derived Samples.</title>
        <authorList>
            <person name="Wang Y."/>
            <person name="Hou N."/>
            <person name="Rasooly R."/>
            <person name="Gu Y."/>
            <person name="He X."/>
        </authorList>
    </citation>
    <scope>NUCLEOTIDE SEQUENCE [LARGE SCALE GENOMIC DNA]</scope>
    <source>
        <strain evidence="1 2">4608</strain>
    </source>
</reference>
<dbReference type="Proteomes" id="UP000679312">
    <property type="component" value="Chromosome"/>
</dbReference>
<evidence type="ECO:0000313" key="1">
    <source>
        <dbReference type="EMBL" id="QWL61428.1"/>
    </source>
</evidence>